<evidence type="ECO:0000256" key="1">
    <source>
        <dbReference type="SAM" id="MobiDB-lite"/>
    </source>
</evidence>
<accession>A0AAV4W215</accession>
<dbReference type="AlphaFoldDB" id="A0AAV4W215"/>
<organism evidence="2 3">
    <name type="scientific">Caerostris extrusa</name>
    <name type="common">Bark spider</name>
    <name type="synonym">Caerostris bankana</name>
    <dbReference type="NCBI Taxonomy" id="172846"/>
    <lineage>
        <taxon>Eukaryota</taxon>
        <taxon>Metazoa</taxon>
        <taxon>Ecdysozoa</taxon>
        <taxon>Arthropoda</taxon>
        <taxon>Chelicerata</taxon>
        <taxon>Arachnida</taxon>
        <taxon>Araneae</taxon>
        <taxon>Araneomorphae</taxon>
        <taxon>Entelegynae</taxon>
        <taxon>Araneoidea</taxon>
        <taxon>Araneidae</taxon>
        <taxon>Caerostris</taxon>
    </lineage>
</organism>
<feature type="compositionally biased region" description="Polar residues" evidence="1">
    <location>
        <begin position="10"/>
        <end position="20"/>
    </location>
</feature>
<evidence type="ECO:0000313" key="3">
    <source>
        <dbReference type="Proteomes" id="UP001054945"/>
    </source>
</evidence>
<dbReference type="Proteomes" id="UP001054945">
    <property type="component" value="Unassembled WGS sequence"/>
</dbReference>
<sequence>MGSIHLSHWKSVTSGENRSPSRLACQLIKTTTTTAQYFCPKTDLKQPTPPSARQCDSKNKDFISIPLIQCTKSTKRSPQLRLCEGRFEMGRDKFRSFEKTIPAFK</sequence>
<protein>
    <submittedName>
        <fullName evidence="2">Uncharacterized protein</fullName>
    </submittedName>
</protein>
<feature type="region of interest" description="Disordered" evidence="1">
    <location>
        <begin position="1"/>
        <end position="20"/>
    </location>
</feature>
<dbReference type="EMBL" id="BPLR01015453">
    <property type="protein sequence ID" value="GIY76239.1"/>
    <property type="molecule type" value="Genomic_DNA"/>
</dbReference>
<name>A0AAV4W215_CAEEX</name>
<evidence type="ECO:0000313" key="2">
    <source>
        <dbReference type="EMBL" id="GIY76239.1"/>
    </source>
</evidence>
<gene>
    <name evidence="2" type="ORF">CEXT_260851</name>
</gene>
<keyword evidence="3" id="KW-1185">Reference proteome</keyword>
<reference evidence="2 3" key="1">
    <citation type="submission" date="2021-06" db="EMBL/GenBank/DDBJ databases">
        <title>Caerostris extrusa draft genome.</title>
        <authorList>
            <person name="Kono N."/>
            <person name="Arakawa K."/>
        </authorList>
    </citation>
    <scope>NUCLEOTIDE SEQUENCE [LARGE SCALE GENOMIC DNA]</scope>
</reference>
<proteinExistence type="predicted"/>
<comment type="caution">
    <text evidence="2">The sequence shown here is derived from an EMBL/GenBank/DDBJ whole genome shotgun (WGS) entry which is preliminary data.</text>
</comment>